<evidence type="ECO:0000256" key="6">
    <source>
        <dbReference type="ARBA" id="ARBA00023136"/>
    </source>
</evidence>
<evidence type="ECO:0000256" key="1">
    <source>
        <dbReference type="ARBA" id="ARBA00004651"/>
    </source>
</evidence>
<protein>
    <submittedName>
        <fullName evidence="8">APC family permease</fullName>
    </submittedName>
</protein>
<dbReference type="PANTHER" id="PTHR42770:SF15">
    <property type="entry name" value="GLUTAMATE_GAMMA-AMINOBUTYRATE ANTIPORTER-RELATED"/>
    <property type="match status" value="1"/>
</dbReference>
<feature type="transmembrane region" description="Helical" evidence="7">
    <location>
        <begin position="316"/>
        <end position="334"/>
    </location>
</feature>
<keyword evidence="6 7" id="KW-0472">Membrane</keyword>
<dbReference type="Proteomes" id="UP001240150">
    <property type="component" value="Chromosome"/>
</dbReference>
<feature type="transmembrane region" description="Helical" evidence="7">
    <location>
        <begin position="128"/>
        <end position="153"/>
    </location>
</feature>
<proteinExistence type="predicted"/>
<feature type="transmembrane region" description="Helical" evidence="7">
    <location>
        <begin position="340"/>
        <end position="361"/>
    </location>
</feature>
<dbReference type="Pfam" id="PF13520">
    <property type="entry name" value="AA_permease_2"/>
    <property type="match status" value="1"/>
</dbReference>
<evidence type="ECO:0000313" key="8">
    <source>
        <dbReference type="EMBL" id="WIM98435.1"/>
    </source>
</evidence>
<feature type="transmembrane region" description="Helical" evidence="7">
    <location>
        <begin position="262"/>
        <end position="285"/>
    </location>
</feature>
<dbReference type="InterPro" id="IPR050367">
    <property type="entry name" value="APC_superfamily"/>
</dbReference>
<dbReference type="PIRSF" id="PIRSF006060">
    <property type="entry name" value="AA_transporter"/>
    <property type="match status" value="1"/>
</dbReference>
<evidence type="ECO:0000256" key="4">
    <source>
        <dbReference type="ARBA" id="ARBA00022692"/>
    </source>
</evidence>
<comment type="subcellular location">
    <subcellularLocation>
        <location evidence="1">Cell membrane</location>
        <topology evidence="1">Multi-pass membrane protein</topology>
    </subcellularLocation>
</comment>
<gene>
    <name evidence="8" type="ORF">ACTOB_002035</name>
</gene>
<evidence type="ECO:0000256" key="7">
    <source>
        <dbReference type="SAM" id="Phobius"/>
    </source>
</evidence>
<dbReference type="PANTHER" id="PTHR42770">
    <property type="entry name" value="AMINO ACID TRANSPORTER-RELATED"/>
    <property type="match status" value="1"/>
</dbReference>
<name>A0ABY8WNI0_9ACTN</name>
<evidence type="ECO:0000256" key="2">
    <source>
        <dbReference type="ARBA" id="ARBA00022448"/>
    </source>
</evidence>
<accession>A0ABY8WNI0</accession>
<evidence type="ECO:0000256" key="5">
    <source>
        <dbReference type="ARBA" id="ARBA00022989"/>
    </source>
</evidence>
<keyword evidence="9" id="KW-1185">Reference proteome</keyword>
<feature type="transmembrane region" description="Helical" evidence="7">
    <location>
        <begin position="382"/>
        <end position="401"/>
    </location>
</feature>
<dbReference type="RefSeq" id="WP_284919817.1">
    <property type="nucleotide sequence ID" value="NZ_CP126980.1"/>
</dbReference>
<dbReference type="EMBL" id="CP126980">
    <property type="protein sequence ID" value="WIM98435.1"/>
    <property type="molecule type" value="Genomic_DNA"/>
</dbReference>
<feature type="transmembrane region" description="Helical" evidence="7">
    <location>
        <begin position="413"/>
        <end position="435"/>
    </location>
</feature>
<sequence>MTTSSVASLRPAPTMAVYGLASIFLYLVPAIVFLLPTALVSAELASGWNGGVYNWVSQGLSKPMGFLAVWCQFAMTIFYYPSLLGFVASTLAYVINPDLASSGLWTAIVIMVCYWAGVWVSSRGTKGVAGLASGGLIIGTLIPGVLLVVLGIAFLGQGNESAAPMTSDNLLPAWAGLSSLVLIVNNFLSYSGMEMNAVHVSSLRKPGREFPRAMFLSMALVLLIFILPALAISWVVPADELSLTAGVMQAFDAVFAAFDSQWLTPILGVMLVAASLGGMLTWLAGPSRGLLLISRTEGYLPPYLQKLNKHGVQQNILVVQGAVTTVIALAYAFIPDVSSVYWIFSVITTQVYLIMYLLMFVAAVRLRRNQPDHPRGYRAPMLTALCGVGFAASLAALLIGFVPSSQFGGGSVWAYLAIVAGGALGLGLLVPYLFYRSRKPSWKTVTAEEEVPA</sequence>
<feature type="transmembrane region" description="Helical" evidence="7">
    <location>
        <begin position="213"/>
        <end position="236"/>
    </location>
</feature>
<keyword evidence="4 7" id="KW-0812">Transmembrane</keyword>
<dbReference type="Gene3D" id="1.20.1740.10">
    <property type="entry name" value="Amino acid/polyamine transporter I"/>
    <property type="match status" value="1"/>
</dbReference>
<keyword evidence="3" id="KW-1003">Cell membrane</keyword>
<dbReference type="InterPro" id="IPR002293">
    <property type="entry name" value="AA/rel_permease1"/>
</dbReference>
<feature type="transmembrane region" description="Helical" evidence="7">
    <location>
        <begin position="102"/>
        <end position="121"/>
    </location>
</feature>
<evidence type="ECO:0000313" key="9">
    <source>
        <dbReference type="Proteomes" id="UP001240150"/>
    </source>
</evidence>
<keyword evidence="5 7" id="KW-1133">Transmembrane helix</keyword>
<feature type="transmembrane region" description="Helical" evidence="7">
    <location>
        <begin position="20"/>
        <end position="45"/>
    </location>
</feature>
<reference evidence="8 9" key="1">
    <citation type="submission" date="2023-06" db="EMBL/GenBank/DDBJ databases">
        <authorList>
            <person name="Yushchuk O."/>
            <person name="Binda E."/>
            <person name="Ruckert-Reed C."/>
            <person name="Fedorenko V."/>
            <person name="Kalinowski J."/>
            <person name="Marinelli F."/>
        </authorList>
    </citation>
    <scope>NUCLEOTIDE SEQUENCE [LARGE SCALE GENOMIC DNA]</scope>
    <source>
        <strain evidence="8 9">NRRL 3884</strain>
    </source>
</reference>
<organism evidence="8 9">
    <name type="scientific">Actinoplanes oblitus</name>
    <dbReference type="NCBI Taxonomy" id="3040509"/>
    <lineage>
        <taxon>Bacteria</taxon>
        <taxon>Bacillati</taxon>
        <taxon>Actinomycetota</taxon>
        <taxon>Actinomycetes</taxon>
        <taxon>Micromonosporales</taxon>
        <taxon>Micromonosporaceae</taxon>
        <taxon>Actinoplanes</taxon>
    </lineage>
</organism>
<keyword evidence="2" id="KW-0813">Transport</keyword>
<feature type="transmembrane region" description="Helical" evidence="7">
    <location>
        <begin position="66"/>
        <end position="96"/>
    </location>
</feature>
<feature type="transmembrane region" description="Helical" evidence="7">
    <location>
        <begin position="173"/>
        <end position="192"/>
    </location>
</feature>
<evidence type="ECO:0000256" key="3">
    <source>
        <dbReference type="ARBA" id="ARBA00022475"/>
    </source>
</evidence>